<keyword evidence="8" id="KW-0233">DNA recombination</keyword>
<dbReference type="PANTHER" id="PTHR48475">
    <property type="entry name" value="RIBONUCLEASE H"/>
    <property type="match status" value="1"/>
</dbReference>
<dbReference type="Gene3D" id="3.10.10.10">
    <property type="entry name" value="HIV Type 1 Reverse Transcriptase, subunit A, domain 1"/>
    <property type="match status" value="1"/>
</dbReference>
<keyword evidence="2" id="KW-0808">Transferase</keyword>
<evidence type="ECO:0000259" key="12">
    <source>
        <dbReference type="PROSITE" id="PS50994"/>
    </source>
</evidence>
<dbReference type="InterPro" id="IPR043128">
    <property type="entry name" value="Rev_trsase/Diguanyl_cyclase"/>
</dbReference>
<proteinExistence type="predicted"/>
<evidence type="ECO:0000313" key="13">
    <source>
        <dbReference type="EMBL" id="KAG2405900.1"/>
    </source>
</evidence>
<feature type="domain" description="G-patch" evidence="10">
    <location>
        <begin position="1199"/>
        <end position="1245"/>
    </location>
</feature>
<dbReference type="Proteomes" id="UP000743370">
    <property type="component" value="Unassembled WGS sequence"/>
</dbReference>
<dbReference type="GO" id="GO:0015074">
    <property type="term" value="P:DNA integration"/>
    <property type="evidence" value="ECO:0007669"/>
    <property type="project" value="InterPro"/>
</dbReference>
<evidence type="ECO:0000256" key="9">
    <source>
        <dbReference type="SAM" id="MobiDB-lite"/>
    </source>
</evidence>
<comment type="caution">
    <text evidence="13">The sequence shown here is derived from an EMBL/GenBank/DDBJ whole genome shotgun (WGS) entry which is preliminary data.</text>
</comment>
<feature type="region of interest" description="Disordered" evidence="9">
    <location>
        <begin position="738"/>
        <end position="784"/>
    </location>
</feature>
<evidence type="ECO:0000256" key="2">
    <source>
        <dbReference type="ARBA" id="ARBA00022679"/>
    </source>
</evidence>
<dbReference type="InterPro" id="IPR002156">
    <property type="entry name" value="RNaseH_domain"/>
</dbReference>
<feature type="domain" description="G-patch" evidence="10">
    <location>
        <begin position="1052"/>
        <end position="1098"/>
    </location>
</feature>
<keyword evidence="4" id="KW-0540">Nuclease</keyword>
<evidence type="ECO:0000256" key="5">
    <source>
        <dbReference type="ARBA" id="ARBA00022759"/>
    </source>
</evidence>
<dbReference type="InterPro" id="IPR000477">
    <property type="entry name" value="RT_dom"/>
</dbReference>
<dbReference type="EMBL" id="JABFOF010000002">
    <property type="protein sequence ID" value="KAG2405900.1"/>
    <property type="molecule type" value="Genomic_DNA"/>
</dbReference>
<evidence type="ECO:0000259" key="11">
    <source>
        <dbReference type="PROSITE" id="PS50879"/>
    </source>
</evidence>
<dbReference type="InterPro" id="IPR041588">
    <property type="entry name" value="Integrase_H2C2"/>
</dbReference>
<dbReference type="Pfam" id="PF17917">
    <property type="entry name" value="RT_RNaseH"/>
    <property type="match status" value="1"/>
</dbReference>
<dbReference type="CDD" id="cd09274">
    <property type="entry name" value="RNase_HI_RT_Ty3"/>
    <property type="match status" value="1"/>
</dbReference>
<dbReference type="PROSITE" id="PS50994">
    <property type="entry name" value="INTEGRASE"/>
    <property type="match status" value="1"/>
</dbReference>
<dbReference type="Pfam" id="PF17921">
    <property type="entry name" value="Integrase_H2C2"/>
    <property type="match status" value="1"/>
</dbReference>
<feature type="domain" description="Integrase catalytic" evidence="12">
    <location>
        <begin position="2190"/>
        <end position="2351"/>
    </location>
</feature>
<protein>
    <recommendedName>
        <fullName evidence="1">RNA-directed DNA polymerase</fullName>
        <ecNumber evidence="1">2.7.7.49</ecNumber>
    </recommendedName>
</protein>
<sequence>MESWEESQESIKAEMSQLKDQVGQILVALEALKATGESSSTLVGGNAHFYPPFFNATSQSIPFPLYGLPPGYTPSVGEYIEGGHVSFPISTAIDIPPVTTHGPTSVSAPLVNAQTNEPITVEGTRVTTIPHVIVNHDSSARAASQTAARAGTDVSNSAKNRLEILEEKMRAIEGMKNYGFRNVARLSLVPGVKIPYKFKAPEFEKYKGDTCPKIHLAMYCRKMAAYAYDDQLLIHVFQDSLVGVALNWYTHLEPSRIHCWADLADAFVKRYIYNTHVAPDRLQLQNMGKKDNETFKEYAQRWRELATQVEPPLFEKEMVAMFVNTLQPPFYEYMVGNVSANFADVVIIGERIEIGVKSGKIASGPSTMENSKKKPSFNPGKKKEGDVHATLAMPVWRGQAPSHNYRPYLGQPSYSANAAFAHPIRPQQQQGFYQSQPVTSNAWRNGPSANPNPNAGQGGYPGRAQERNFVHFTPIPMTYTELLPHLVKRGLVAICPMIPLQPPYPRGYDADAKCSYHGEGVGHSTERCMAFKRKVQALIDAGWLKFQEDKPNIDTNPLSGHSNASTNAIESKNHELIRDASKIRSSRRFIFKELLKLGFLNGDYDLERACGLHPCTEHSIEECVEFEKFLQDLLDRNLMQVCYEDKHEEVFAQTGMEPDVALPEPLIIRFTRTTPTPVIQGRSPVVIHTPVHFPYKSEKAVPWRYGTHVVDEGQCIESHFSSQDPVVENISGIGGMTRSGRIFTPPNLTGKGSSNNETPMDANTKEHLKGKGVQVEETSDKADKKEISEEEACEFLKFIQQSEYKVVEQLNRMPARISLLELLMHSTSHRKLLMKVLSEAHVEHGISLNKFEGIVGNIIANNYLTFTDEEIPTEGRGHNKALHVSVKCLDHVIARVLVDNGSSLNVMPKSTLEKLPCEGMHMKPSSMIVRAFDGSKRVVMGEIELPVQVGPCVFQVTFQVMDILPAYSCLLGRPWIHSAGVVPSTLHQKLKYVMGDKLVIISGEEDLLVSGPSSTRYIEVAEEAPEIAFQSLEIVGNAYVEPFLASPRLSRASIMMAKVLLKEGYIPGKGLGKHGQGRTFPLKVVQNRNRYGIGYEPNKEDKRKLMEERREHGLARVERREPRVEKIGIRDIKESFRSAGWINAGHIAAVEDDDSSEYSSFVRACSPAEEAPEIAFQSLEIVGNAYVEPFLASPRLSRASIMMAKVLLKEGYIPGKGLGKHGQGRTFPLKVVQNRNRYGIGYEPNKEDKRKLMEERREHGLARVERREPRVEKIGIRDIKESFRSAGWINAGHIAAVEDDDSSEYSSFVRACSPAAPLNNWETLSLPVMLNLNKIYDNESFENNNVDIPNFEHPIDNTEDDYEDDSEPSPELLRLVEQESKEIKPHQEDVEVLNLGEEGEIKEVKIGTSMKKEVREGLRALLKEFKDVFAWSYKDMPGLDTDIVQHKLPLKQECLPVKQRLRRMKPEMSLKIKEEVQKQFDAGFLAVAKYPQWVANIVPVPKKDGKVRMCVDYRDLNRASPKDNFPLPHIDTLVDNTAKYSLFSFMDGFSGYNQIKMAPEDMEKTTFITLWGTFCYKVMSFGLKNAGATYQRAMVTLFHDMMHKEIEVYVDDMIAKSESEEEHVLNLKKLFERLRKYKLRLNPAKCTFGVKSGKLLGFVVSQKGIEVDPDKVRAISEMPAPSTEKEVRGFLGRLNYIARFISQLTATCEPMFKLLRKNQVMVWNEDCQAAFEKIKQYLQDPPVLRPPEPGRPLILYLTVLERSMGCVLGQYDEAGKREHAIYYLSKKFTDCEQRYSSLERTCCALAWAAHRLRQYMLSHSTLLISKMDPIKFIFEKPALTGRIARWQVLLSEYDIIYVTQKSVKGSALAEYLAHQPISDYQPMQPEFPDEDIMTLFKEGSKYRDEETWILLFDGASNMMGHGIGAVLISPEQQYMPMTSRLCFDCTNNIAEYEACAMGIRAAIEFKVKILEVYGDSALVINQLKGEWETRDAKLIPYQAYIKGLMECFDFITFNHIPREDNQLADALATLSSMFEVDPNTELPVIEMKSHTEPAYCQFIKEEVDGKPWYFEIKHYLKTQEYPEKASENDKRSLRRLAGSFILSGDILYKRNHDMILLRCVDTKEAKLILKEVHEGTFGTHMNGHSMARKILRAGYFWLTMENDCCTHVRRCEKCQMHADNINVSPTTLNVLSAPWSFSMWGIDVIGAIEPKASNGHRFILVAIDYFTKWVEAVSYTNVTRKVVTRFIKRELICRYGLPNKIITDNATNLNNRMMAELCEEFKIHHLNSSPYRPKMNGAVEAANKNIKKIVQKMVVTYKDWHEMLPFALHGYRTSVRTSTGATPFSLVYGMEAVLPFEVEIPSLRILLETQLEEAEWVQARFDQLNLIEEKRLTAMCHGQLYQRRMKKAFDKKIHPRDFHEGELVLKKILPIQRDFRGKWTPNYEGPFVVKRAFSGGALILTRMDGEELPLPVNSDAVKKFYA</sequence>
<dbReference type="InterPro" id="IPR043502">
    <property type="entry name" value="DNA/RNA_pol_sf"/>
</dbReference>
<dbReference type="Gene3D" id="3.30.420.10">
    <property type="entry name" value="Ribonuclease H-like superfamily/Ribonuclease H"/>
    <property type="match status" value="2"/>
</dbReference>
<feature type="region of interest" description="Disordered" evidence="9">
    <location>
        <begin position="438"/>
        <end position="464"/>
    </location>
</feature>
<feature type="domain" description="RNase H type-1" evidence="11">
    <location>
        <begin position="1904"/>
        <end position="2033"/>
    </location>
</feature>
<dbReference type="GO" id="GO:0004523">
    <property type="term" value="F:RNA-DNA hybrid ribonuclease activity"/>
    <property type="evidence" value="ECO:0007669"/>
    <property type="project" value="InterPro"/>
</dbReference>
<dbReference type="Pfam" id="PF00078">
    <property type="entry name" value="RVT_1"/>
    <property type="match status" value="1"/>
</dbReference>
<dbReference type="InterPro" id="IPR021109">
    <property type="entry name" value="Peptidase_aspartic_dom_sf"/>
</dbReference>
<keyword evidence="7 13" id="KW-0695">RNA-directed DNA polymerase</keyword>
<keyword evidence="5" id="KW-0255">Endonuclease</keyword>
<dbReference type="GO" id="GO:0003676">
    <property type="term" value="F:nucleic acid binding"/>
    <property type="evidence" value="ECO:0007669"/>
    <property type="project" value="InterPro"/>
</dbReference>
<reference evidence="13 14" key="1">
    <citation type="submission" date="2020-05" db="EMBL/GenBank/DDBJ databases">
        <title>Vigna angularis (adzuki bean) Var. LongXiaoDou No. 4 denovo assembly.</title>
        <authorList>
            <person name="Xiang H."/>
        </authorList>
    </citation>
    <scope>NUCLEOTIDE SEQUENCE [LARGE SCALE GENOMIC DNA]</scope>
    <source>
        <tissue evidence="13">Leaf</tissue>
    </source>
</reference>
<feature type="region of interest" description="Disordered" evidence="9">
    <location>
        <begin position="365"/>
        <end position="385"/>
    </location>
</feature>
<feature type="compositionally biased region" description="Polar residues" evidence="9">
    <location>
        <begin position="746"/>
        <end position="758"/>
    </location>
</feature>
<evidence type="ECO:0000256" key="7">
    <source>
        <dbReference type="ARBA" id="ARBA00022918"/>
    </source>
</evidence>
<feature type="compositionally biased region" description="Low complexity" evidence="9">
    <location>
        <begin position="445"/>
        <end position="455"/>
    </location>
</feature>
<evidence type="ECO:0000256" key="1">
    <source>
        <dbReference type="ARBA" id="ARBA00012493"/>
    </source>
</evidence>
<dbReference type="Pfam" id="PF03732">
    <property type="entry name" value="Retrotrans_gag"/>
    <property type="match status" value="1"/>
</dbReference>
<evidence type="ECO:0000313" key="14">
    <source>
        <dbReference type="Proteomes" id="UP000743370"/>
    </source>
</evidence>
<dbReference type="PANTHER" id="PTHR48475:SF1">
    <property type="entry name" value="RNASE H TYPE-1 DOMAIN-CONTAINING PROTEIN"/>
    <property type="match status" value="1"/>
</dbReference>
<evidence type="ECO:0000259" key="10">
    <source>
        <dbReference type="PROSITE" id="PS50174"/>
    </source>
</evidence>
<accession>A0A8T0KZS2</accession>
<evidence type="ECO:0000256" key="4">
    <source>
        <dbReference type="ARBA" id="ARBA00022722"/>
    </source>
</evidence>
<dbReference type="InterPro" id="IPR012337">
    <property type="entry name" value="RNaseH-like_sf"/>
</dbReference>
<evidence type="ECO:0000256" key="6">
    <source>
        <dbReference type="ARBA" id="ARBA00022801"/>
    </source>
</evidence>
<dbReference type="SUPFAM" id="SSF56672">
    <property type="entry name" value="DNA/RNA polymerases"/>
    <property type="match status" value="1"/>
</dbReference>
<dbReference type="Pfam" id="PF01585">
    <property type="entry name" value="G-patch"/>
    <property type="match status" value="2"/>
</dbReference>
<dbReference type="InterPro" id="IPR005162">
    <property type="entry name" value="Retrotrans_gag_dom"/>
</dbReference>
<organism evidence="13 14">
    <name type="scientific">Phaseolus angularis</name>
    <name type="common">Azuki bean</name>
    <name type="synonym">Vigna angularis</name>
    <dbReference type="NCBI Taxonomy" id="3914"/>
    <lineage>
        <taxon>Eukaryota</taxon>
        <taxon>Viridiplantae</taxon>
        <taxon>Streptophyta</taxon>
        <taxon>Embryophyta</taxon>
        <taxon>Tracheophyta</taxon>
        <taxon>Spermatophyta</taxon>
        <taxon>Magnoliopsida</taxon>
        <taxon>eudicotyledons</taxon>
        <taxon>Gunneridae</taxon>
        <taxon>Pentapetalae</taxon>
        <taxon>rosids</taxon>
        <taxon>fabids</taxon>
        <taxon>Fabales</taxon>
        <taxon>Fabaceae</taxon>
        <taxon>Papilionoideae</taxon>
        <taxon>50 kb inversion clade</taxon>
        <taxon>NPAAA clade</taxon>
        <taxon>indigoferoid/millettioid clade</taxon>
        <taxon>Phaseoleae</taxon>
        <taxon>Vigna</taxon>
    </lineage>
</organism>
<evidence type="ECO:0000256" key="8">
    <source>
        <dbReference type="ARBA" id="ARBA00023172"/>
    </source>
</evidence>
<dbReference type="InterPro" id="IPR000467">
    <property type="entry name" value="G_patch_dom"/>
</dbReference>
<dbReference type="CDD" id="cd00303">
    <property type="entry name" value="retropepsin_like"/>
    <property type="match status" value="1"/>
</dbReference>
<dbReference type="SUPFAM" id="SSF53098">
    <property type="entry name" value="Ribonuclease H-like"/>
    <property type="match status" value="2"/>
</dbReference>
<dbReference type="PROSITE" id="PS50174">
    <property type="entry name" value="G_PATCH"/>
    <property type="match status" value="2"/>
</dbReference>
<name>A0A8T0KZS2_PHAAN</name>
<dbReference type="InterPro" id="IPR041373">
    <property type="entry name" value="RT_RNaseH"/>
</dbReference>
<keyword evidence="3" id="KW-0548">Nucleotidyltransferase</keyword>
<dbReference type="InterPro" id="IPR036397">
    <property type="entry name" value="RNaseH_sf"/>
</dbReference>
<dbReference type="GO" id="GO:0006310">
    <property type="term" value="P:DNA recombination"/>
    <property type="evidence" value="ECO:0007669"/>
    <property type="project" value="UniProtKB-KW"/>
</dbReference>
<evidence type="ECO:0000256" key="3">
    <source>
        <dbReference type="ARBA" id="ARBA00022695"/>
    </source>
</evidence>
<keyword evidence="6" id="KW-0378">Hydrolase</keyword>
<dbReference type="CDD" id="cd01647">
    <property type="entry name" value="RT_LTR"/>
    <property type="match status" value="1"/>
</dbReference>
<dbReference type="SUPFAM" id="SSF50630">
    <property type="entry name" value="Acid proteases"/>
    <property type="match status" value="1"/>
</dbReference>
<dbReference type="Gene3D" id="1.10.340.70">
    <property type="match status" value="1"/>
</dbReference>
<dbReference type="PROSITE" id="PS50879">
    <property type="entry name" value="RNASE_H_1"/>
    <property type="match status" value="1"/>
</dbReference>
<dbReference type="FunFam" id="3.30.70.270:FF:000020">
    <property type="entry name" value="Transposon Tf2-6 polyprotein-like Protein"/>
    <property type="match status" value="1"/>
</dbReference>
<dbReference type="CDD" id="cd09279">
    <property type="entry name" value="RNase_HI_like"/>
    <property type="match status" value="1"/>
</dbReference>
<dbReference type="Gene3D" id="2.40.70.10">
    <property type="entry name" value="Acid Proteases"/>
    <property type="match status" value="1"/>
</dbReference>
<dbReference type="Pfam" id="PF00665">
    <property type="entry name" value="rve"/>
    <property type="match status" value="1"/>
</dbReference>
<dbReference type="GO" id="GO:0003964">
    <property type="term" value="F:RNA-directed DNA polymerase activity"/>
    <property type="evidence" value="ECO:0007669"/>
    <property type="project" value="UniProtKB-KW"/>
</dbReference>
<dbReference type="Pfam" id="PF13456">
    <property type="entry name" value="RVT_3"/>
    <property type="match status" value="1"/>
</dbReference>
<dbReference type="SMART" id="SM00443">
    <property type="entry name" value="G_patch"/>
    <property type="match status" value="2"/>
</dbReference>
<dbReference type="Gene3D" id="3.30.70.270">
    <property type="match status" value="2"/>
</dbReference>
<gene>
    <name evidence="13" type="ORF">HKW66_Vig0051550</name>
</gene>
<dbReference type="InterPro" id="IPR001584">
    <property type="entry name" value="Integrase_cat-core"/>
</dbReference>
<dbReference type="EC" id="2.7.7.49" evidence="1"/>